<dbReference type="PANTHER" id="PTHR12015">
    <property type="entry name" value="SMALL INDUCIBLE CYTOKINE A"/>
    <property type="match status" value="1"/>
</dbReference>
<dbReference type="PANTHER" id="PTHR12015:SF183">
    <property type="entry name" value="C-C MOTIF CHEMOKINE 3"/>
    <property type="match status" value="1"/>
</dbReference>
<proteinExistence type="predicted"/>
<feature type="chain" id="PRO_5041717639" evidence="5">
    <location>
        <begin position="22"/>
        <end position="94"/>
    </location>
</feature>
<evidence type="ECO:0000313" key="7">
    <source>
        <dbReference type="EMBL" id="NXE87295.1"/>
    </source>
</evidence>
<comment type="caution">
    <text evidence="7">The sequence shown here is derived from an EMBL/GenBank/DDBJ whole genome shotgun (WGS) entry which is preliminary data.</text>
</comment>
<comment type="subcellular location">
    <subcellularLocation>
        <location evidence="1">Secreted</location>
    </subcellularLocation>
</comment>
<protein>
    <submittedName>
        <fullName evidence="7">CCL5 protein</fullName>
    </submittedName>
</protein>
<name>A0AA97M900_9PASS</name>
<dbReference type="InterPro" id="IPR036048">
    <property type="entry name" value="Interleukin_8-like_sf"/>
</dbReference>
<dbReference type="Pfam" id="PF00048">
    <property type="entry name" value="IL8"/>
    <property type="match status" value="1"/>
</dbReference>
<dbReference type="GO" id="GO:0006954">
    <property type="term" value="P:inflammatory response"/>
    <property type="evidence" value="ECO:0007669"/>
    <property type="project" value="TreeGrafter"/>
</dbReference>
<dbReference type="GO" id="GO:0061844">
    <property type="term" value="P:antimicrobial humoral immune response mediated by antimicrobial peptide"/>
    <property type="evidence" value="ECO:0007669"/>
    <property type="project" value="TreeGrafter"/>
</dbReference>
<dbReference type="SMART" id="SM00199">
    <property type="entry name" value="SCY"/>
    <property type="match status" value="1"/>
</dbReference>
<dbReference type="Proteomes" id="UP000521578">
    <property type="component" value="Unassembled WGS sequence"/>
</dbReference>
<dbReference type="GO" id="GO:0030335">
    <property type="term" value="P:positive regulation of cell migration"/>
    <property type="evidence" value="ECO:0007669"/>
    <property type="project" value="TreeGrafter"/>
</dbReference>
<gene>
    <name evidence="7" type="primary">Ccl5_0</name>
    <name evidence="7" type="ORF">MENNOV_R15901</name>
</gene>
<keyword evidence="2" id="KW-0202">Cytokine</keyword>
<dbReference type="SUPFAM" id="SSF54117">
    <property type="entry name" value="Interleukin 8-like chemokines"/>
    <property type="match status" value="1"/>
</dbReference>
<keyword evidence="8" id="KW-1185">Reference proteome</keyword>
<keyword evidence="3" id="KW-0964">Secreted</keyword>
<evidence type="ECO:0000256" key="2">
    <source>
        <dbReference type="ARBA" id="ARBA00022514"/>
    </source>
</evidence>
<evidence type="ECO:0000313" key="8">
    <source>
        <dbReference type="Proteomes" id="UP000521578"/>
    </source>
</evidence>
<dbReference type="GO" id="GO:0005615">
    <property type="term" value="C:extracellular space"/>
    <property type="evidence" value="ECO:0007669"/>
    <property type="project" value="UniProtKB-KW"/>
</dbReference>
<sequence>MKISLLLLTLLLAAVWTGSQGSSFRSPGVKCCSSEMFFPRKIPAFRIKSYQYTASRCSHKAALVKLPKGTVCVNPEAGWFRDYLKQKKPTNTSM</sequence>
<keyword evidence="4 5" id="KW-0732">Signal</keyword>
<organism evidence="7">
    <name type="scientific">Menura novaehollandiae</name>
    <name type="common">superb lyrebird</name>
    <dbReference type="NCBI Taxonomy" id="47692"/>
    <lineage>
        <taxon>Eukaryota</taxon>
        <taxon>Metazoa</taxon>
        <taxon>Chordata</taxon>
        <taxon>Craniata</taxon>
        <taxon>Vertebrata</taxon>
        <taxon>Euteleostomi</taxon>
        <taxon>Archelosauria</taxon>
        <taxon>Archosauria</taxon>
        <taxon>Dinosauria</taxon>
        <taxon>Saurischia</taxon>
        <taxon>Theropoda</taxon>
        <taxon>Coelurosauria</taxon>
        <taxon>Aves</taxon>
        <taxon>Neognathae</taxon>
        <taxon>Neoaves</taxon>
        <taxon>Telluraves</taxon>
        <taxon>Australaves</taxon>
        <taxon>Passeriformes</taxon>
        <taxon>Menuridae</taxon>
        <taxon>Menura</taxon>
    </lineage>
</organism>
<feature type="domain" description="Chemokine interleukin-8-like" evidence="6">
    <location>
        <begin position="28"/>
        <end position="87"/>
    </location>
</feature>
<dbReference type="InterPro" id="IPR001811">
    <property type="entry name" value="Chemokine_IL8-like_dom"/>
</dbReference>
<evidence type="ECO:0000256" key="4">
    <source>
        <dbReference type="ARBA" id="ARBA00022729"/>
    </source>
</evidence>
<dbReference type="GO" id="GO:0048020">
    <property type="term" value="F:CCR chemokine receptor binding"/>
    <property type="evidence" value="ECO:0007669"/>
    <property type="project" value="TreeGrafter"/>
</dbReference>
<accession>A0AA97M900</accession>
<feature type="non-terminal residue" evidence="7">
    <location>
        <position position="94"/>
    </location>
</feature>
<dbReference type="Gene3D" id="2.40.50.40">
    <property type="match status" value="1"/>
</dbReference>
<dbReference type="GO" id="GO:0070098">
    <property type="term" value="P:chemokine-mediated signaling pathway"/>
    <property type="evidence" value="ECO:0007669"/>
    <property type="project" value="TreeGrafter"/>
</dbReference>
<dbReference type="GO" id="GO:0008009">
    <property type="term" value="F:chemokine activity"/>
    <property type="evidence" value="ECO:0007669"/>
    <property type="project" value="InterPro"/>
</dbReference>
<evidence type="ECO:0000259" key="6">
    <source>
        <dbReference type="SMART" id="SM00199"/>
    </source>
</evidence>
<dbReference type="AlphaFoldDB" id="A0AA97M900"/>
<evidence type="ECO:0000256" key="5">
    <source>
        <dbReference type="SAM" id="SignalP"/>
    </source>
</evidence>
<evidence type="ECO:0000256" key="3">
    <source>
        <dbReference type="ARBA" id="ARBA00022525"/>
    </source>
</evidence>
<feature type="non-terminal residue" evidence="7">
    <location>
        <position position="1"/>
    </location>
</feature>
<dbReference type="InterPro" id="IPR039809">
    <property type="entry name" value="Chemokine_b/g/d"/>
</dbReference>
<dbReference type="EMBL" id="VWPS01000012">
    <property type="protein sequence ID" value="NXE87295.1"/>
    <property type="molecule type" value="Genomic_DNA"/>
</dbReference>
<reference evidence="7" key="1">
    <citation type="submission" date="2022-12" db="EMBL/GenBank/DDBJ databases">
        <title>Bird 10,000 Genomes (B10K) Project - Family phase.</title>
        <authorList>
            <person name="Zhang G."/>
        </authorList>
    </citation>
    <scope>NUCLEOTIDE SEQUENCE</scope>
    <source>
        <strain evidence="7">B10K-CU-030-46</strain>
        <tissue evidence="7">Muscle</tissue>
    </source>
</reference>
<feature type="signal peptide" evidence="5">
    <location>
        <begin position="1"/>
        <end position="21"/>
    </location>
</feature>
<evidence type="ECO:0000256" key="1">
    <source>
        <dbReference type="ARBA" id="ARBA00004613"/>
    </source>
</evidence>